<dbReference type="EMBL" id="JBHTAX010000001">
    <property type="protein sequence ID" value="MFC7189643.1"/>
    <property type="molecule type" value="Genomic_DNA"/>
</dbReference>
<organism evidence="1 2">
    <name type="scientific">Halocatena marina</name>
    <dbReference type="NCBI Taxonomy" id="2934937"/>
    <lineage>
        <taxon>Archaea</taxon>
        <taxon>Methanobacteriati</taxon>
        <taxon>Methanobacteriota</taxon>
        <taxon>Stenosarchaea group</taxon>
        <taxon>Halobacteria</taxon>
        <taxon>Halobacteriales</taxon>
        <taxon>Natronomonadaceae</taxon>
        <taxon>Halocatena</taxon>
    </lineage>
</organism>
<proteinExistence type="predicted"/>
<dbReference type="GeneID" id="76199207"/>
<reference evidence="1 2" key="1">
    <citation type="journal article" date="2019" name="Int. J. Syst. Evol. Microbiol.">
        <title>The Global Catalogue of Microorganisms (GCM) 10K type strain sequencing project: providing services to taxonomists for standard genome sequencing and annotation.</title>
        <authorList>
            <consortium name="The Broad Institute Genomics Platform"/>
            <consortium name="The Broad Institute Genome Sequencing Center for Infectious Disease"/>
            <person name="Wu L."/>
            <person name="Ma J."/>
        </authorList>
    </citation>
    <scope>NUCLEOTIDE SEQUENCE [LARGE SCALE GENOMIC DNA]</scope>
    <source>
        <strain evidence="1 2">RDMS1</strain>
    </source>
</reference>
<comment type="caution">
    <text evidence="1">The sequence shown here is derived from an EMBL/GenBank/DDBJ whole genome shotgun (WGS) entry which is preliminary data.</text>
</comment>
<evidence type="ECO:0000313" key="2">
    <source>
        <dbReference type="Proteomes" id="UP001596417"/>
    </source>
</evidence>
<dbReference type="Gene3D" id="3.30.1050.10">
    <property type="entry name" value="SCP2 sterol-binding domain"/>
    <property type="match status" value="1"/>
</dbReference>
<protein>
    <submittedName>
        <fullName evidence="1">SCP2 sterol-binding domain-containing protein</fullName>
    </submittedName>
</protein>
<name>A0ABD5YK72_9EURY</name>
<keyword evidence="2" id="KW-1185">Reference proteome</keyword>
<dbReference type="SUPFAM" id="SSF55718">
    <property type="entry name" value="SCP-like"/>
    <property type="match status" value="1"/>
</dbReference>
<dbReference type="AlphaFoldDB" id="A0ABD5YK72"/>
<evidence type="ECO:0000313" key="1">
    <source>
        <dbReference type="EMBL" id="MFC7189643.1"/>
    </source>
</evidence>
<dbReference type="RefSeq" id="WP_248905798.1">
    <property type="nucleotide sequence ID" value="NZ_CP109979.1"/>
</dbReference>
<dbReference type="Proteomes" id="UP001596417">
    <property type="component" value="Unassembled WGS sequence"/>
</dbReference>
<sequence length="158" mass="17861">MAIDIVNEREAWINEWMNKVNTESDYHETGQGWGEGFNGDFVFEVEVDDEYQEAKQYTDDDIENGIAFFAEVSDGEVHDATPIDVDDIAEYDYGFNYHGTYSNWKELIKQNIGPIDGLMSGQFEIEGDMQKILQWSDGASSLANASGMVETSFPEEEA</sequence>
<dbReference type="InterPro" id="IPR036527">
    <property type="entry name" value="SCP2_sterol-bd_dom_sf"/>
</dbReference>
<gene>
    <name evidence="1" type="ORF">ACFQL7_07100</name>
</gene>
<accession>A0ABD5YK72</accession>